<reference evidence="2" key="1">
    <citation type="submission" date="2018-12" db="EMBL/GenBank/DDBJ databases">
        <authorList>
            <person name="Syme R.A."/>
            <person name="Farfan-Caceres L."/>
            <person name="Lichtenzveig J."/>
        </authorList>
    </citation>
    <scope>NUCLEOTIDE SEQUENCE</scope>
    <source>
        <strain evidence="2">Al4</strain>
    </source>
</reference>
<organism evidence="2 3">
    <name type="scientific">Ascochyta lentis</name>
    <dbReference type="NCBI Taxonomy" id="205686"/>
    <lineage>
        <taxon>Eukaryota</taxon>
        <taxon>Fungi</taxon>
        <taxon>Dikarya</taxon>
        <taxon>Ascomycota</taxon>
        <taxon>Pezizomycotina</taxon>
        <taxon>Dothideomycetes</taxon>
        <taxon>Pleosporomycetidae</taxon>
        <taxon>Pleosporales</taxon>
        <taxon>Pleosporineae</taxon>
        <taxon>Didymellaceae</taxon>
        <taxon>Ascochyta</taxon>
    </lineage>
</organism>
<proteinExistence type="predicted"/>
<dbReference type="EMBL" id="RZGK01000021">
    <property type="protein sequence ID" value="KAF9691132.1"/>
    <property type="molecule type" value="Genomic_DNA"/>
</dbReference>
<feature type="region of interest" description="Disordered" evidence="1">
    <location>
        <begin position="48"/>
        <end position="82"/>
    </location>
</feature>
<name>A0A8H7MFD1_9PLEO</name>
<gene>
    <name evidence="2" type="ORF">EKO04_010674</name>
</gene>
<keyword evidence="3" id="KW-1185">Reference proteome</keyword>
<dbReference type="OrthoDB" id="5218421at2759"/>
<reference evidence="2" key="2">
    <citation type="submission" date="2020-09" db="EMBL/GenBank/DDBJ databases">
        <title>Reference genome assembly for Australian Ascochyta lentis isolate Al4.</title>
        <authorList>
            <person name="Lee R.C."/>
            <person name="Farfan-Caceres L.M."/>
            <person name="Debler J.W."/>
            <person name="Williams A.H."/>
            <person name="Henares B.M."/>
        </authorList>
    </citation>
    <scope>NUCLEOTIDE SEQUENCE</scope>
    <source>
        <strain evidence="2">Al4</strain>
    </source>
</reference>
<dbReference type="Proteomes" id="UP000651452">
    <property type="component" value="Unassembled WGS sequence"/>
</dbReference>
<evidence type="ECO:0000313" key="3">
    <source>
        <dbReference type="Proteomes" id="UP000651452"/>
    </source>
</evidence>
<feature type="compositionally biased region" description="Polar residues" evidence="1">
    <location>
        <begin position="51"/>
        <end position="69"/>
    </location>
</feature>
<accession>A0A8H7MFD1</accession>
<dbReference type="AlphaFoldDB" id="A0A8H7MFD1"/>
<evidence type="ECO:0000313" key="2">
    <source>
        <dbReference type="EMBL" id="KAF9691132.1"/>
    </source>
</evidence>
<protein>
    <submittedName>
        <fullName evidence="2">Uncharacterized protein</fullName>
    </submittedName>
</protein>
<comment type="caution">
    <text evidence="2">The sequence shown here is derived from an EMBL/GenBank/DDBJ whole genome shotgun (WGS) entry which is preliminary data.</text>
</comment>
<evidence type="ECO:0000256" key="1">
    <source>
        <dbReference type="SAM" id="MobiDB-lite"/>
    </source>
</evidence>
<sequence>MSSAGASVYVTDDYSEPMTAQHNFVNNFDLDHPEDAMSAYQRIMHEHTKRQLSTATNSARRRTGMTQPTDAERAESVSSTDS</sequence>